<dbReference type="InterPro" id="IPR027417">
    <property type="entry name" value="P-loop_NTPase"/>
</dbReference>
<keyword evidence="1" id="KW-0677">Repeat</keyword>
<dbReference type="SUPFAM" id="SSF52540">
    <property type="entry name" value="P-loop containing nucleoside triphosphate hydrolases"/>
    <property type="match status" value="1"/>
</dbReference>
<gene>
    <name evidence="3" type="ORF">AJ79_08582</name>
</gene>
<sequence>MSAQNNISQIPAIYREAVRKYEDITKKKLDDPALLKITSVEDLLNELDKENRKFNDFREKLRPVFNALESAMKPVERVGPLVSAASSMAFPPSSLVFASISHLINSAKGVFSHNSAILELMGELEAIGSGRFLKFGRTALIGSDGTVQEALDRLATLTKNEDRLVGAETLTETKKTGRAIDNVTSTVSATRVAVAHVNHGVAELNRKVDYLLQAEDSHSSIEMEPNPRIHDLKHILRPSVTAHDWFDKSTRPRLKEPEIGLGRNASLKHGSPILWVTGNPGSGKSYLASNIISYLGEQHSPRAHKQYEASVTYFFFKDDNPVTRFFHQALRDLAYQIIQNDSAYAKRITTTCTSPDDTSTLESAWRTLFVGYFVKEGGLESIIYIVLDAIDEAYAAERQSMLNLMKDIYNVPGSFRVRIIMFGRPQLTGPVSEALEKEVPTIHVVENKNSADIISHIEHNIRKSNILRRISTKLKSEMLTKLSCGAQGMFLWVDLMFKEF</sequence>
<dbReference type="InterPro" id="IPR007111">
    <property type="entry name" value="NACHT_NTPase"/>
</dbReference>
<dbReference type="PROSITE" id="PS50837">
    <property type="entry name" value="NACHT"/>
    <property type="match status" value="1"/>
</dbReference>
<name>A0A2B7WRR1_9EURO</name>
<dbReference type="OrthoDB" id="4172400at2759"/>
<dbReference type="Gene3D" id="3.40.50.300">
    <property type="entry name" value="P-loop containing nucleotide triphosphate hydrolases"/>
    <property type="match status" value="1"/>
</dbReference>
<dbReference type="InterPro" id="IPR031350">
    <property type="entry name" value="Goodbye_dom"/>
</dbReference>
<dbReference type="PANTHER" id="PTHR10039:SF17">
    <property type="entry name" value="FUNGAL STAND N-TERMINAL GOODBYE DOMAIN-CONTAINING PROTEIN-RELATED"/>
    <property type="match status" value="1"/>
</dbReference>
<dbReference type="PANTHER" id="PTHR10039">
    <property type="entry name" value="AMELOGENIN"/>
    <property type="match status" value="1"/>
</dbReference>
<evidence type="ECO:0000256" key="1">
    <source>
        <dbReference type="ARBA" id="ARBA00022737"/>
    </source>
</evidence>
<evidence type="ECO:0000313" key="4">
    <source>
        <dbReference type="Proteomes" id="UP000223968"/>
    </source>
</evidence>
<protein>
    <recommendedName>
        <fullName evidence="2">NACHT domain-containing protein</fullName>
    </recommendedName>
</protein>
<dbReference type="Pfam" id="PF24883">
    <property type="entry name" value="NPHP3_N"/>
    <property type="match status" value="1"/>
</dbReference>
<comment type="caution">
    <text evidence="3">The sequence shown here is derived from an EMBL/GenBank/DDBJ whole genome shotgun (WGS) entry which is preliminary data.</text>
</comment>
<dbReference type="STRING" id="1447875.A0A2B7WRR1"/>
<reference evidence="3 4" key="1">
    <citation type="submission" date="2017-10" db="EMBL/GenBank/DDBJ databases">
        <title>Comparative genomics in systemic dimorphic fungi from Ajellomycetaceae.</title>
        <authorList>
            <person name="Munoz J.F."/>
            <person name="Mcewen J.G."/>
            <person name="Clay O.K."/>
            <person name="Cuomo C.A."/>
        </authorList>
    </citation>
    <scope>NUCLEOTIDE SEQUENCE [LARGE SCALE GENOMIC DNA]</scope>
    <source>
        <strain evidence="3 4">UAMH5409</strain>
    </source>
</reference>
<keyword evidence="4" id="KW-1185">Reference proteome</keyword>
<feature type="domain" description="NACHT" evidence="2">
    <location>
        <begin position="272"/>
        <end position="425"/>
    </location>
</feature>
<dbReference type="AlphaFoldDB" id="A0A2B7WRR1"/>
<accession>A0A2B7WRR1</accession>
<dbReference type="InterPro" id="IPR056884">
    <property type="entry name" value="NPHP3-like_N"/>
</dbReference>
<evidence type="ECO:0000313" key="3">
    <source>
        <dbReference type="EMBL" id="PGG99276.1"/>
    </source>
</evidence>
<organism evidence="3 4">
    <name type="scientific">Helicocarpus griseus UAMH5409</name>
    <dbReference type="NCBI Taxonomy" id="1447875"/>
    <lineage>
        <taxon>Eukaryota</taxon>
        <taxon>Fungi</taxon>
        <taxon>Dikarya</taxon>
        <taxon>Ascomycota</taxon>
        <taxon>Pezizomycotina</taxon>
        <taxon>Eurotiomycetes</taxon>
        <taxon>Eurotiomycetidae</taxon>
        <taxon>Onygenales</taxon>
        <taxon>Ajellomycetaceae</taxon>
        <taxon>Helicocarpus</taxon>
    </lineage>
</organism>
<dbReference type="EMBL" id="PDNB01000207">
    <property type="protein sequence ID" value="PGG99276.1"/>
    <property type="molecule type" value="Genomic_DNA"/>
</dbReference>
<dbReference type="Proteomes" id="UP000223968">
    <property type="component" value="Unassembled WGS sequence"/>
</dbReference>
<dbReference type="Pfam" id="PF17109">
    <property type="entry name" value="Goodbye"/>
    <property type="match status" value="1"/>
</dbReference>
<evidence type="ECO:0000259" key="2">
    <source>
        <dbReference type="PROSITE" id="PS50837"/>
    </source>
</evidence>
<proteinExistence type="predicted"/>